<name>A0A0C3QJC6_9AGAM</name>
<proteinExistence type="inferred from homology"/>
<dbReference type="SUPFAM" id="SSF56712">
    <property type="entry name" value="Prokaryotic type I DNA topoisomerase"/>
    <property type="match status" value="1"/>
</dbReference>
<comment type="similarity">
    <text evidence="2 7">Belongs to the type IA topoisomerase family.</text>
</comment>
<gene>
    <name evidence="11" type="ORF">M407DRAFT_235504</name>
</gene>
<comment type="function">
    <text evidence="7">Introduces a single-strand break via transesterification at a target site in duplex DNA. Releases the supercoiling and torsional tension of DNA introduced during the DNA replication and transcription by transiently cleaving and rejoining one strand of the DNA duplex. The scissile phosphodiester is attacked by the catalytic tyrosine of the enzyme, resulting in the formation of a DNA-(5'-phosphotyrosyl)-enzyme intermediate and the expulsion of a 3'-OH DNA strand.</text>
</comment>
<evidence type="ECO:0000256" key="6">
    <source>
        <dbReference type="ARBA" id="ARBA00023235"/>
    </source>
</evidence>
<dbReference type="GO" id="GO:0006281">
    <property type="term" value="P:DNA repair"/>
    <property type="evidence" value="ECO:0007669"/>
    <property type="project" value="TreeGrafter"/>
</dbReference>
<dbReference type="InterPro" id="IPR000380">
    <property type="entry name" value="Topo_IA"/>
</dbReference>
<dbReference type="GO" id="GO:0006310">
    <property type="term" value="P:DNA recombination"/>
    <property type="evidence" value="ECO:0007669"/>
    <property type="project" value="TreeGrafter"/>
</dbReference>
<dbReference type="FunFam" id="1.10.290.10:FF:000001">
    <property type="entry name" value="DNA topoisomerase"/>
    <property type="match status" value="1"/>
</dbReference>
<dbReference type="Pfam" id="PF01751">
    <property type="entry name" value="Toprim"/>
    <property type="match status" value="1"/>
</dbReference>
<evidence type="ECO:0000256" key="5">
    <source>
        <dbReference type="ARBA" id="ARBA00023125"/>
    </source>
</evidence>
<dbReference type="PROSITE" id="PS50880">
    <property type="entry name" value="TOPRIM"/>
    <property type="match status" value="1"/>
</dbReference>
<dbReference type="AlphaFoldDB" id="A0A0C3QJC6"/>
<dbReference type="InterPro" id="IPR003601">
    <property type="entry name" value="Topo_IA_2"/>
</dbReference>
<keyword evidence="5 7" id="KW-0238">DNA-binding</keyword>
<evidence type="ECO:0000256" key="4">
    <source>
        <dbReference type="ARBA" id="ARBA00023029"/>
    </source>
</evidence>
<feature type="domain" description="Topo IA-type catalytic" evidence="10">
    <location>
        <begin position="162"/>
        <end position="601"/>
    </location>
</feature>
<dbReference type="Pfam" id="PF01131">
    <property type="entry name" value="Topoisom_bac"/>
    <property type="match status" value="1"/>
</dbReference>
<keyword evidence="12" id="KW-1185">Reference proteome</keyword>
<dbReference type="InterPro" id="IPR034144">
    <property type="entry name" value="TOPRIM_TopoIII"/>
</dbReference>
<evidence type="ECO:0000256" key="2">
    <source>
        <dbReference type="ARBA" id="ARBA00009446"/>
    </source>
</evidence>
<dbReference type="STRING" id="1051891.A0A0C3QJC6"/>
<dbReference type="SMART" id="SM00493">
    <property type="entry name" value="TOPRIM"/>
    <property type="match status" value="1"/>
</dbReference>
<dbReference type="GO" id="GO:0003917">
    <property type="term" value="F:DNA topoisomerase type I (single strand cut, ATP-independent) activity"/>
    <property type="evidence" value="ECO:0007669"/>
    <property type="project" value="UniProtKB-EC"/>
</dbReference>
<dbReference type="Gene3D" id="1.10.290.10">
    <property type="entry name" value="Topoisomerase I, domain 4"/>
    <property type="match status" value="1"/>
</dbReference>
<dbReference type="GO" id="GO:0006265">
    <property type="term" value="P:DNA topological change"/>
    <property type="evidence" value="ECO:0007669"/>
    <property type="project" value="InterPro"/>
</dbReference>
<dbReference type="InterPro" id="IPR013824">
    <property type="entry name" value="Topo_IA_cen_sub1"/>
</dbReference>
<feature type="domain" description="Toprim" evidence="9">
    <location>
        <begin position="2"/>
        <end position="144"/>
    </location>
</feature>
<feature type="region of interest" description="Disordered" evidence="8">
    <location>
        <begin position="369"/>
        <end position="394"/>
    </location>
</feature>
<organism evidence="11 12">
    <name type="scientific">Tulasnella calospora MUT 4182</name>
    <dbReference type="NCBI Taxonomy" id="1051891"/>
    <lineage>
        <taxon>Eukaryota</taxon>
        <taxon>Fungi</taxon>
        <taxon>Dikarya</taxon>
        <taxon>Basidiomycota</taxon>
        <taxon>Agaricomycotina</taxon>
        <taxon>Agaricomycetes</taxon>
        <taxon>Cantharellales</taxon>
        <taxon>Tulasnellaceae</taxon>
        <taxon>Tulasnella</taxon>
    </lineage>
</organism>
<accession>A0A0C3QJC6</accession>
<evidence type="ECO:0000313" key="12">
    <source>
        <dbReference type="Proteomes" id="UP000054248"/>
    </source>
</evidence>
<dbReference type="InterPro" id="IPR006171">
    <property type="entry name" value="TOPRIM_dom"/>
</dbReference>
<dbReference type="InterPro" id="IPR023406">
    <property type="entry name" value="Topo_IA_AS"/>
</dbReference>
<dbReference type="Gene3D" id="2.70.20.10">
    <property type="entry name" value="Topoisomerase I, domain 3"/>
    <property type="match status" value="1"/>
</dbReference>
<dbReference type="CDD" id="cd03362">
    <property type="entry name" value="TOPRIM_TopoIA_TopoIII"/>
    <property type="match status" value="1"/>
</dbReference>
<sequence length="620" mass="70163">MRVLCVAEKPSIAKSITQILSGGQYTTSNSANRYIKNYEFDYPQLNAHFTVTSVVGHLFGYDFGPQYKNWSSCDPFVLFDVPVEHKVAEDKQTVASNLKRLAPSHQELVIWTDCDREGENIGSEVATVCRSGNPRIRIRRARFSAIIAGQIHRAAQNTVELDMRQAASVEARSIIDLRVGATITRMQTLGLQRLVPQLKDQKLMSYGPCQFPTLGFVVSRYEQVKSFVPETFWFIYLSLARDPRNEEDQTEFTWRRGRLFDLDIALVLYEFVLENVMATVTKVTKKNVKKWKPLPLTTVELQKSGSRLLRMAPKKILDVAEKLYQDGFLSYPRTETDIFDPQFDHAALIAKQVVDPAWGGFATGLQQDGYAPPRRGKKDDHAHPPIHPTAHAGNLNGDAKRVYEFVTRRYLACCSKDAEGFETTVDIVSGGEDFYATGRFFSEPDLVGLVVLARNYLDVYPYDKWGDKALPDFEEGQQFMPSVCELRDGQTSQPNLLTEADLVGLMDKNGIGTDATIAQHIQTIIDREYVVARKEGAVTYLVPSNLGIGLVEGYSRIGFERSLSKPQLRRETERMMVQVCNGTKTKAEMIDESVEQYKHVFVLARNNFNRIVEESRRSPH</sequence>
<dbReference type="EC" id="5.6.2.1" evidence="3 7"/>
<dbReference type="PRINTS" id="PR00417">
    <property type="entry name" value="PRTPISMRASEI"/>
</dbReference>
<comment type="catalytic activity">
    <reaction evidence="1 7">
        <text>ATP-independent breakage of single-stranded DNA, followed by passage and rejoining.</text>
        <dbReference type="EC" id="5.6.2.1"/>
    </reaction>
</comment>
<dbReference type="InterPro" id="IPR013825">
    <property type="entry name" value="Topo_IA_cen_sub2"/>
</dbReference>
<dbReference type="CDD" id="cd00186">
    <property type="entry name" value="TOP1Ac"/>
    <property type="match status" value="1"/>
</dbReference>
<dbReference type="InterPro" id="IPR023405">
    <property type="entry name" value="Topo_IA_core_domain"/>
</dbReference>
<keyword evidence="4 7" id="KW-0799">Topoisomerase</keyword>
<protein>
    <recommendedName>
        <fullName evidence="3 7">DNA topoisomerase</fullName>
        <ecNumber evidence="3 7">5.6.2.1</ecNumber>
    </recommendedName>
</protein>
<dbReference type="GO" id="GO:0031422">
    <property type="term" value="C:RecQ family helicase-topoisomerase III complex"/>
    <property type="evidence" value="ECO:0007669"/>
    <property type="project" value="TreeGrafter"/>
</dbReference>
<keyword evidence="6 7" id="KW-0413">Isomerase</keyword>
<dbReference type="OrthoDB" id="430051at2759"/>
<dbReference type="HOGENOM" id="CLU_002929_1_1_1"/>
<dbReference type="GO" id="GO:0005634">
    <property type="term" value="C:nucleus"/>
    <property type="evidence" value="ECO:0007669"/>
    <property type="project" value="TreeGrafter"/>
</dbReference>
<reference evidence="11 12" key="1">
    <citation type="submission" date="2014-04" db="EMBL/GenBank/DDBJ databases">
        <authorList>
            <consortium name="DOE Joint Genome Institute"/>
            <person name="Kuo A."/>
            <person name="Girlanda M."/>
            <person name="Perotto S."/>
            <person name="Kohler A."/>
            <person name="Nagy L.G."/>
            <person name="Floudas D."/>
            <person name="Copeland A."/>
            <person name="Barry K.W."/>
            <person name="Cichocki N."/>
            <person name="Veneault-Fourrey C."/>
            <person name="LaButti K."/>
            <person name="Lindquist E.A."/>
            <person name="Lipzen A."/>
            <person name="Lundell T."/>
            <person name="Morin E."/>
            <person name="Murat C."/>
            <person name="Sun H."/>
            <person name="Tunlid A."/>
            <person name="Henrissat B."/>
            <person name="Grigoriev I.V."/>
            <person name="Hibbett D.S."/>
            <person name="Martin F."/>
            <person name="Nordberg H.P."/>
            <person name="Cantor M.N."/>
            <person name="Hua S.X."/>
        </authorList>
    </citation>
    <scope>NUCLEOTIDE SEQUENCE [LARGE SCALE GENOMIC DNA]</scope>
    <source>
        <strain evidence="11 12">MUT 4182</strain>
    </source>
</reference>
<dbReference type="SMART" id="SM00437">
    <property type="entry name" value="TOP1Ac"/>
    <property type="match status" value="1"/>
</dbReference>
<dbReference type="PROSITE" id="PS52039">
    <property type="entry name" value="TOPO_IA_2"/>
    <property type="match status" value="1"/>
</dbReference>
<dbReference type="InterPro" id="IPR003602">
    <property type="entry name" value="Topo_IA_DNA-bd_dom"/>
</dbReference>
<dbReference type="InterPro" id="IPR013497">
    <property type="entry name" value="Topo_IA_cen"/>
</dbReference>
<dbReference type="EMBL" id="KN823027">
    <property type="protein sequence ID" value="KIO26254.1"/>
    <property type="molecule type" value="Genomic_DNA"/>
</dbReference>
<dbReference type="PANTHER" id="PTHR11390">
    <property type="entry name" value="PROKARYOTIC DNA TOPOISOMERASE"/>
    <property type="match status" value="1"/>
</dbReference>
<evidence type="ECO:0000256" key="1">
    <source>
        <dbReference type="ARBA" id="ARBA00000213"/>
    </source>
</evidence>
<dbReference type="FunFam" id="3.40.50.140:FF:000005">
    <property type="entry name" value="DNA topoisomerase"/>
    <property type="match status" value="1"/>
</dbReference>
<dbReference type="GO" id="GO:0003677">
    <property type="term" value="F:DNA binding"/>
    <property type="evidence" value="ECO:0007669"/>
    <property type="project" value="UniProtKB-KW"/>
</dbReference>
<dbReference type="PANTHER" id="PTHR11390:SF21">
    <property type="entry name" value="DNA TOPOISOMERASE 3-ALPHA"/>
    <property type="match status" value="1"/>
</dbReference>
<evidence type="ECO:0000256" key="7">
    <source>
        <dbReference type="RuleBase" id="RU362092"/>
    </source>
</evidence>
<dbReference type="Gene3D" id="3.40.50.140">
    <property type="match status" value="1"/>
</dbReference>
<dbReference type="Proteomes" id="UP000054248">
    <property type="component" value="Unassembled WGS sequence"/>
</dbReference>
<evidence type="ECO:0000256" key="8">
    <source>
        <dbReference type="SAM" id="MobiDB-lite"/>
    </source>
</evidence>
<evidence type="ECO:0000259" key="10">
    <source>
        <dbReference type="PROSITE" id="PS52039"/>
    </source>
</evidence>
<dbReference type="PROSITE" id="PS00396">
    <property type="entry name" value="TOPO_IA_1"/>
    <property type="match status" value="1"/>
</dbReference>
<dbReference type="Gene3D" id="1.10.460.10">
    <property type="entry name" value="Topoisomerase I, domain 2"/>
    <property type="match status" value="1"/>
</dbReference>
<dbReference type="InterPro" id="IPR013826">
    <property type="entry name" value="Topo_IA_cen_sub3"/>
</dbReference>
<evidence type="ECO:0000313" key="11">
    <source>
        <dbReference type="EMBL" id="KIO26254.1"/>
    </source>
</evidence>
<evidence type="ECO:0000259" key="9">
    <source>
        <dbReference type="PROSITE" id="PS50880"/>
    </source>
</evidence>
<dbReference type="SMART" id="SM00436">
    <property type="entry name" value="TOP1Bc"/>
    <property type="match status" value="1"/>
</dbReference>
<evidence type="ECO:0000256" key="3">
    <source>
        <dbReference type="ARBA" id="ARBA00012891"/>
    </source>
</evidence>
<reference evidence="12" key="2">
    <citation type="submission" date="2015-01" db="EMBL/GenBank/DDBJ databases">
        <title>Evolutionary Origins and Diversification of the Mycorrhizal Mutualists.</title>
        <authorList>
            <consortium name="DOE Joint Genome Institute"/>
            <consortium name="Mycorrhizal Genomics Consortium"/>
            <person name="Kohler A."/>
            <person name="Kuo A."/>
            <person name="Nagy L.G."/>
            <person name="Floudas D."/>
            <person name="Copeland A."/>
            <person name="Barry K.W."/>
            <person name="Cichocki N."/>
            <person name="Veneault-Fourrey C."/>
            <person name="LaButti K."/>
            <person name="Lindquist E.A."/>
            <person name="Lipzen A."/>
            <person name="Lundell T."/>
            <person name="Morin E."/>
            <person name="Murat C."/>
            <person name="Riley R."/>
            <person name="Ohm R."/>
            <person name="Sun H."/>
            <person name="Tunlid A."/>
            <person name="Henrissat B."/>
            <person name="Grigoriev I.V."/>
            <person name="Hibbett D.S."/>
            <person name="Martin F."/>
        </authorList>
    </citation>
    <scope>NUCLEOTIDE SEQUENCE [LARGE SCALE GENOMIC DNA]</scope>
    <source>
        <strain evidence="12">MUT 4182</strain>
    </source>
</reference>